<dbReference type="InterPro" id="IPR018097">
    <property type="entry name" value="EGF_Ca-bd_CS"/>
</dbReference>
<reference evidence="21" key="1">
    <citation type="journal article" date="2012" name="Nature">
        <title>The oyster genome reveals stress adaptation and complexity of shell formation.</title>
        <authorList>
            <person name="Zhang G."/>
            <person name="Fang X."/>
            <person name="Guo X."/>
            <person name="Li L."/>
            <person name="Luo R."/>
            <person name="Xu F."/>
            <person name="Yang P."/>
            <person name="Zhang L."/>
            <person name="Wang X."/>
            <person name="Qi H."/>
            <person name="Xiong Z."/>
            <person name="Que H."/>
            <person name="Xie Y."/>
            <person name="Holland P.W."/>
            <person name="Paps J."/>
            <person name="Zhu Y."/>
            <person name="Wu F."/>
            <person name="Chen Y."/>
            <person name="Wang J."/>
            <person name="Peng C."/>
            <person name="Meng J."/>
            <person name="Yang L."/>
            <person name="Liu J."/>
            <person name="Wen B."/>
            <person name="Zhang N."/>
            <person name="Huang Z."/>
            <person name="Zhu Q."/>
            <person name="Feng Y."/>
            <person name="Mount A."/>
            <person name="Hedgecock D."/>
            <person name="Xu Z."/>
            <person name="Liu Y."/>
            <person name="Domazet-Loso T."/>
            <person name="Du Y."/>
            <person name="Sun X."/>
            <person name="Zhang S."/>
            <person name="Liu B."/>
            <person name="Cheng P."/>
            <person name="Jiang X."/>
            <person name="Li J."/>
            <person name="Fan D."/>
            <person name="Wang W."/>
            <person name="Fu W."/>
            <person name="Wang T."/>
            <person name="Wang B."/>
            <person name="Zhang J."/>
            <person name="Peng Z."/>
            <person name="Li Y."/>
            <person name="Li N."/>
            <person name="Wang J."/>
            <person name="Chen M."/>
            <person name="He Y."/>
            <person name="Tan F."/>
            <person name="Song X."/>
            <person name="Zheng Q."/>
            <person name="Huang R."/>
            <person name="Yang H."/>
            <person name="Du X."/>
            <person name="Chen L."/>
            <person name="Yang M."/>
            <person name="Gaffney P.M."/>
            <person name="Wang S."/>
            <person name="Luo L."/>
            <person name="She Z."/>
            <person name="Ming Y."/>
            <person name="Huang W."/>
            <person name="Zhang S."/>
            <person name="Huang B."/>
            <person name="Zhang Y."/>
            <person name="Qu T."/>
            <person name="Ni P."/>
            <person name="Miao G."/>
            <person name="Wang J."/>
            <person name="Wang Q."/>
            <person name="Steinberg C.E."/>
            <person name="Wang H."/>
            <person name="Li N."/>
            <person name="Qian L."/>
            <person name="Zhang G."/>
            <person name="Li Y."/>
            <person name="Yang H."/>
            <person name="Liu X."/>
            <person name="Wang J."/>
            <person name="Yin Y."/>
            <person name="Wang J."/>
        </authorList>
    </citation>
    <scope>NUCLEOTIDE SEQUENCE [LARGE SCALE GENOMIC DNA]</scope>
    <source>
        <strain evidence="21">05x7-T-G4-1.051#20</strain>
    </source>
</reference>
<keyword evidence="6" id="KW-0964">Secreted</keyword>
<dbReference type="InParanoid" id="K1QD13"/>
<evidence type="ECO:0000256" key="17">
    <source>
        <dbReference type="ARBA" id="ARBA00023170"/>
    </source>
</evidence>
<keyword evidence="9" id="KW-0812">Transmembrane</keyword>
<accession>K1QD13</accession>
<dbReference type="InterPro" id="IPR000731">
    <property type="entry name" value="SSD"/>
</dbReference>
<dbReference type="SUPFAM" id="SSF57196">
    <property type="entry name" value="EGF/Laminin"/>
    <property type="match status" value="4"/>
</dbReference>
<comment type="subcellular location">
    <subcellularLocation>
        <location evidence="1">Endomembrane system</location>
        <topology evidence="1">Multi-pass membrane protein</topology>
    </subcellularLocation>
    <subcellularLocation>
        <location evidence="2">Membrane</location>
        <topology evidence="2">Single-pass type I membrane protein</topology>
    </subcellularLocation>
    <subcellularLocation>
        <location evidence="3">Secreted</location>
    </subcellularLocation>
</comment>
<dbReference type="CDD" id="cd00054">
    <property type="entry name" value="EGF_CA"/>
    <property type="match status" value="5"/>
</dbReference>
<dbReference type="InterPro" id="IPR000152">
    <property type="entry name" value="EGF-type_Asp/Asn_hydroxyl_site"/>
</dbReference>
<evidence type="ECO:0000256" key="14">
    <source>
        <dbReference type="ARBA" id="ARBA00023098"/>
    </source>
</evidence>
<evidence type="ECO:0000256" key="2">
    <source>
        <dbReference type="ARBA" id="ARBA00004479"/>
    </source>
</evidence>
<proteinExistence type="inferred from homology"/>
<dbReference type="GO" id="GO:0030299">
    <property type="term" value="P:intestinal cholesterol absorption"/>
    <property type="evidence" value="ECO:0007669"/>
    <property type="project" value="TreeGrafter"/>
</dbReference>
<dbReference type="PROSITE" id="PS50024">
    <property type="entry name" value="SEA"/>
    <property type="match status" value="1"/>
</dbReference>
<dbReference type="InterPro" id="IPR000082">
    <property type="entry name" value="SEA_dom"/>
</dbReference>
<dbReference type="GO" id="GO:0005509">
    <property type="term" value="F:calcium ion binding"/>
    <property type="evidence" value="ECO:0007669"/>
    <property type="project" value="InterPro"/>
</dbReference>
<evidence type="ECO:0000256" key="18">
    <source>
        <dbReference type="ARBA" id="ARBA00023180"/>
    </source>
</evidence>
<dbReference type="SUPFAM" id="SSF82866">
    <property type="entry name" value="Multidrug efflux transporter AcrB transmembrane domain"/>
    <property type="match status" value="1"/>
</dbReference>
<dbReference type="PROSITE" id="PS00010">
    <property type="entry name" value="ASX_HYDROXYL"/>
    <property type="match status" value="15"/>
</dbReference>
<evidence type="ECO:0000256" key="15">
    <source>
        <dbReference type="ARBA" id="ARBA00023136"/>
    </source>
</evidence>
<dbReference type="EMBL" id="JH817347">
    <property type="protein sequence ID" value="EKC28979.1"/>
    <property type="molecule type" value="Genomic_DNA"/>
</dbReference>
<keyword evidence="11" id="KW-0677">Repeat</keyword>
<evidence type="ECO:0000256" key="6">
    <source>
        <dbReference type="ARBA" id="ARBA00022525"/>
    </source>
</evidence>
<dbReference type="PROSITE" id="PS01186">
    <property type="entry name" value="EGF_2"/>
    <property type="match status" value="13"/>
</dbReference>
<dbReference type="FunFam" id="2.10.25.10:FF:000014">
    <property type="entry name" value="Latent-transforming growth factor beta-binding protein 3"/>
    <property type="match status" value="1"/>
</dbReference>
<dbReference type="Gene3D" id="2.10.25.10">
    <property type="entry name" value="Laminin"/>
    <property type="match status" value="19"/>
</dbReference>
<comment type="similarity">
    <text evidence="4">Belongs to the patched family.</text>
</comment>
<evidence type="ECO:0000256" key="16">
    <source>
        <dbReference type="ARBA" id="ARBA00023157"/>
    </source>
</evidence>
<dbReference type="Pfam" id="PF16414">
    <property type="entry name" value="NPC1_N"/>
    <property type="match status" value="1"/>
</dbReference>
<dbReference type="GO" id="GO:0006629">
    <property type="term" value="P:lipid metabolic process"/>
    <property type="evidence" value="ECO:0007669"/>
    <property type="project" value="UniProtKB-KW"/>
</dbReference>
<dbReference type="PANTHER" id="PTHR45727:SF2">
    <property type="entry name" value="NPC INTRACELLULAR CHOLESTEROL TRANSPORTER 1"/>
    <property type="match status" value="1"/>
</dbReference>
<sequence length="2678" mass="293104">MVDLYHTPTNQTVMSLNFLPLGYLELGLYAIDELNGVSIMLSETVYQCYGCNNHGNCNYSLTTSTSISSFFIVPCSCDIGWTGNSCETDIDGCAGSPCDPLSNCTDTPAAQQQLTGRAFTCQNCSTGYQMTQSYKCIDIDECSNSSLNLCNQLCTNTEGSYSCSCHTGYRLTNSLCSDINECQEGTNACQQQCVNTAGSYSCSCVDGYSLQPDGVSCTLLAPQQTCADVNCSQGCSVNATGSASCFCNRGYTLLSDGRNCTDVDECQNSGQCSQVCSNTDGGFTCSCFIGYKLQGDKFSCLGCDSLHWGYNCNTSCDCSQNALRCDSVRGCVCKAGWSGVQCNTNINECVDPSLCSATELCVDNMGSYSCQCIPGYRRSAAGSCQNVDECSESLDNCTSTEYCQDVPGSFLCPCKTGYQRNTTSGICTDVDECLEEISSCSQNCHNTIGSYFCTCLVGYQLQDDRISCVKSSNPCMGASVDGTCDTTHGGCTVNASNVAYCFCDSGYELQVNASGFSLCPNINECDRNISGCSHVCTDISGSFSCSCPDGYKLTTNQKTCESCSVTNSWGPNCTTPCNCGVGASSCDPIVGCVCQQGWNGTLCDTNINECLTSPCNASQVCVDNPGSYTCTCSSGFQSDQNGGCQDVDECSNGQAICQQLCINTEGSYNCSCSPGFSLQPDNISCQDVDECALNPSPCSQGCLNTDGSYLCTCQTGYRLDGFKCLVSSEAACIAKQCPQGCRLKPSGEAECFCSLGYRMRPDSSCEEINECLDGVCPHTCKNTNGSVECGCYVGYSLQADRTSCKECVFDRWGLDCNMSCDCTHHSLYCDNVIGCVCKPGWVGRFCELDTNECEDLGLCQSPEVCTNTLGSYHCDCENGYQRNKVTGLCEYHSACSSWARNTCRLDEECIDTPGGYTCVCGAGFRRVNGTCEDLDECSEMIHGCHHDCVNTEGSYRCSCKVGYSLQLDGKTCLAQALNPCRSTPQWNFCDHNYGGCTVDVGDNPVCFCRTGYSSVQKDNFTLCNDIQECWMGVSGCSHGCENTWGGFTCTCPQGYTLDTDRKICKSCSDLGRWGGDCVNSCECGQGALKCDPVSGCVCKTGWTGPRCTQHGIDCSSTPCATHQKCVHVNFTKMCICENGYQRDFNNQCQDIDECSTGQNLCTQRCVNTPGGYQCTCLSGFQLSADNKTCIDEDECEIQISDCHQKCLNTIGGFYCVCYEGFHLSGSNKCIKDEVSSQCLGVADTCQYGCRVEGPRAFCYCPLGYTLNPDQTTCTYVNSTVNVQFVTEIDFKSEYNNPSSLQHKSLKKDIQIQFGNVFNSMKDLSSVQIIKISENCTIFDVQVKFKTNLTSELDASLTTAVESVRQSGVQFQGQKYAITETPVISVPYVPAPCLLCLASEKCYITVNQKYTCRTLQVRTTNVVPLKITIQRSYEGYMADTVDIRYARLEDSALRALNGLVNLTVVEKIQLTAIIPMSTGTQIQASIFLTTSGSSGLLDQIGGRLHEMIDKLGCISLESGCVSLLKSSLIFNGTQEVVLSTLRTGSTDTQILVGVGVAVPIGVLFFVLTIVLSVLLCKKRHQWKIQREMSMNSTEGRQGMNRVNRDRVVFRQPILPIQPPSAQVRPTVRSGVPPSYPRLYPVLDHLQDERRSRISSRNKDEAEEEGQCIWYGECENTPSGKINCQYNGPPKVMEDPVGMDILRTYCPDLVTGNQTKTCCDVNQLHTLQSNMGLPQQFFLRCPSCYNNFLNLYCYLTCGPHQSRFLQSNGTEVTPANKTAVKAVNYYLTNEYANGMFNSCKDVQMPSANEKALSVFCGRPADQCSAELWLSYMGSTANGHTPFTINFAIGDQNVTQGNTTYVPMNYTITGCNQSYKNRSVCSCQDCEASCAPVPPIPPKPEPCKILHIDCYYFAFAIVCLVFNLFFFIYVICYNILVRNSLDVMDSQYSRLEDEDGDYSGVFCVNGDGKKRPRPGAQRINAPKVSHADISCLEKTGSWMETLLESFFNAWGTFCARHPILVMVVGLAVAGSLSAGISVFQVTTDPVKLWSAKDSQARTERDYFDSHFGPFYRTEQLIITRPNNHTNVVHKNPPPSVDTVNYTSIFDKEFLHMVLDLQLAIENLTAEYNGETVTLEDICFQPLAPDNTKCTIQSILQYYQNNHTNIDKVVMDKYGFFVIADYIDHLRYCLQAPASTQDTVGLNMSCLAESGQPIFPWISLGGYKGNDYKSSEALVITFVVNNHLAEEKNKKAEAWEKVFIEKMRSFSSPNMTVSFSSERSIEDEINRESDSDVLTILASYLIMFGYIALTLGQYGDCVDCSLPKMLVDAKITLGLAGVLIVLLSVSSSLGLFSYCGIAATLIIIEVVPFLVLAVGVDNIFILVQTFQRDKQRPGETTEEQIGRILGQVGPSMMLSSFSESIAFFLGKQKFSILPMIMSIFVTYFCISGAVIHNVGIGLDQKLSMPDDSYVLDYFKNLSAYLHTGAPVYFVVEQGQDYKSVEGQNSICGGNGCPQNSLVGQIYTASLQSNYSRIAQPTSSWLDDYLSWLSPGGDPPCCRETKSSHQFCPSTDNSSVCIGCPMGKSIHGRPNEKDFMKYLPWFLKDNPGLKCAKGGHAAYGSGVNLINNKTDVGATYFMTYHTIMTENEDYIEGLKMARKIGDNITNTLRTMLHNDNIKVFPYR</sequence>
<evidence type="ECO:0000256" key="10">
    <source>
        <dbReference type="ARBA" id="ARBA00022729"/>
    </source>
</evidence>
<dbReference type="FunFam" id="1.20.1640.10:FF:000008">
    <property type="entry name" value="NPC intracellular cholesterol transporter 1"/>
    <property type="match status" value="1"/>
</dbReference>
<keyword evidence="13" id="KW-0445">Lipid transport</keyword>
<keyword evidence="18" id="KW-0325">Glycoprotein</keyword>
<evidence type="ECO:0000313" key="21">
    <source>
        <dbReference type="EMBL" id="EKC28979.1"/>
    </source>
</evidence>
<dbReference type="PROSITE" id="PS50156">
    <property type="entry name" value="SSD"/>
    <property type="match status" value="1"/>
</dbReference>
<dbReference type="GO" id="GO:0042632">
    <property type="term" value="P:cholesterol homeostasis"/>
    <property type="evidence" value="ECO:0007669"/>
    <property type="project" value="TreeGrafter"/>
</dbReference>
<dbReference type="GO" id="GO:0012505">
    <property type="term" value="C:endomembrane system"/>
    <property type="evidence" value="ECO:0007669"/>
    <property type="project" value="UniProtKB-SubCell"/>
</dbReference>
<keyword evidence="5" id="KW-0813">Transport</keyword>
<dbReference type="InterPro" id="IPR000742">
    <property type="entry name" value="EGF"/>
</dbReference>
<dbReference type="InterPro" id="IPR053958">
    <property type="entry name" value="HMGCR/SNAP/NPC1-like_SSD"/>
</dbReference>
<dbReference type="InterPro" id="IPR049883">
    <property type="entry name" value="NOTCH1_EGF-like"/>
</dbReference>
<evidence type="ECO:0000256" key="3">
    <source>
        <dbReference type="ARBA" id="ARBA00004613"/>
    </source>
</evidence>
<keyword evidence="14" id="KW-0443">Lipid metabolism</keyword>
<evidence type="ECO:0000256" key="7">
    <source>
        <dbReference type="ARBA" id="ARBA00022536"/>
    </source>
</evidence>
<dbReference type="Gene3D" id="2.90.20.10">
    <property type="entry name" value="Plasmodium vivax P25 domain"/>
    <property type="match status" value="1"/>
</dbReference>
<evidence type="ECO:0000256" key="4">
    <source>
        <dbReference type="ARBA" id="ARBA00005585"/>
    </source>
</evidence>
<dbReference type="GO" id="GO:0015485">
    <property type="term" value="F:cholesterol binding"/>
    <property type="evidence" value="ECO:0007669"/>
    <property type="project" value="TreeGrafter"/>
</dbReference>
<dbReference type="SMART" id="SM00179">
    <property type="entry name" value="EGF_CA"/>
    <property type="match status" value="19"/>
</dbReference>
<dbReference type="FunFam" id="2.10.25.10:FF:000038">
    <property type="entry name" value="Fibrillin 2"/>
    <property type="match status" value="1"/>
</dbReference>
<comment type="caution">
    <text evidence="20">Lacks conserved residue(s) required for the propagation of feature annotation.</text>
</comment>
<organism evidence="21">
    <name type="scientific">Magallana gigas</name>
    <name type="common">Pacific oyster</name>
    <name type="synonym">Crassostrea gigas</name>
    <dbReference type="NCBI Taxonomy" id="29159"/>
    <lineage>
        <taxon>Eukaryota</taxon>
        <taxon>Metazoa</taxon>
        <taxon>Spiralia</taxon>
        <taxon>Lophotrochozoa</taxon>
        <taxon>Mollusca</taxon>
        <taxon>Bivalvia</taxon>
        <taxon>Autobranchia</taxon>
        <taxon>Pteriomorphia</taxon>
        <taxon>Ostreida</taxon>
        <taxon>Ostreoidea</taxon>
        <taxon>Ostreidae</taxon>
        <taxon>Magallana</taxon>
    </lineage>
</organism>
<dbReference type="PROSITE" id="PS50026">
    <property type="entry name" value="EGF_3"/>
    <property type="match status" value="10"/>
</dbReference>
<evidence type="ECO:0000256" key="8">
    <source>
        <dbReference type="ARBA" id="ARBA00022583"/>
    </source>
</evidence>
<dbReference type="Pfam" id="PF22314">
    <property type="entry name" value="NPC1_MLD"/>
    <property type="match status" value="1"/>
</dbReference>
<dbReference type="SMART" id="SM00181">
    <property type="entry name" value="EGF"/>
    <property type="match status" value="29"/>
</dbReference>
<dbReference type="GO" id="GO:0015918">
    <property type="term" value="P:sterol transport"/>
    <property type="evidence" value="ECO:0007669"/>
    <property type="project" value="TreeGrafter"/>
</dbReference>
<keyword evidence="8" id="KW-0254">Endocytosis</keyword>
<keyword evidence="7 20" id="KW-0245">EGF-like domain</keyword>
<keyword evidence="15" id="KW-0472">Membrane</keyword>
<dbReference type="Pfam" id="PF14670">
    <property type="entry name" value="FXa_inhibition"/>
    <property type="match status" value="1"/>
</dbReference>
<dbReference type="Pfam" id="PF12662">
    <property type="entry name" value="cEGF"/>
    <property type="match status" value="1"/>
</dbReference>
<dbReference type="InterPro" id="IPR053956">
    <property type="entry name" value="NPC1_MLD"/>
</dbReference>
<evidence type="ECO:0000256" key="5">
    <source>
        <dbReference type="ARBA" id="ARBA00022448"/>
    </source>
</evidence>
<evidence type="ECO:0000256" key="11">
    <source>
        <dbReference type="ARBA" id="ARBA00022737"/>
    </source>
</evidence>
<name>K1QD13_MAGGI</name>
<dbReference type="FunFam" id="2.10.25.10:FF:000009">
    <property type="entry name" value="Low-density lipoprotein receptor isoform 1"/>
    <property type="match status" value="1"/>
</dbReference>
<keyword evidence="12" id="KW-1133">Transmembrane helix</keyword>
<dbReference type="PROSITE" id="PS01187">
    <property type="entry name" value="EGF_CA"/>
    <property type="match status" value="7"/>
</dbReference>
<dbReference type="FunFam" id="2.10.25.10:FF:000010">
    <property type="entry name" value="Pro-epidermal growth factor"/>
    <property type="match status" value="2"/>
</dbReference>
<dbReference type="FunFam" id="2.10.25.10:FF:000119">
    <property type="entry name" value="vitamin K-dependent protein S"/>
    <property type="match status" value="1"/>
</dbReference>
<evidence type="ECO:0000256" key="1">
    <source>
        <dbReference type="ARBA" id="ARBA00004127"/>
    </source>
</evidence>
<comment type="catalytic activity">
    <reaction evidence="19">
        <text>cholesterol(in) = cholesterol(out)</text>
        <dbReference type="Rhea" id="RHEA:39747"/>
        <dbReference type="ChEBI" id="CHEBI:16113"/>
    </reaction>
</comment>
<evidence type="ECO:0000256" key="19">
    <source>
        <dbReference type="ARBA" id="ARBA00034049"/>
    </source>
</evidence>
<evidence type="ECO:0000256" key="12">
    <source>
        <dbReference type="ARBA" id="ARBA00022989"/>
    </source>
</evidence>
<dbReference type="Gene3D" id="1.20.1640.10">
    <property type="entry name" value="Multidrug efflux transporter AcrB transmembrane domain"/>
    <property type="match status" value="1"/>
</dbReference>
<protein>
    <submittedName>
        <fullName evidence="21">Niemann-Pick C1 protein</fullName>
    </submittedName>
</protein>
<keyword evidence="10" id="KW-0732">Signal</keyword>
<dbReference type="PANTHER" id="PTHR45727">
    <property type="entry name" value="NPC INTRACELLULAR CHOLESTEROL TRANSPORTER 1"/>
    <property type="match status" value="1"/>
</dbReference>
<dbReference type="Pfam" id="PF07645">
    <property type="entry name" value="EGF_CA"/>
    <property type="match status" value="14"/>
</dbReference>
<dbReference type="HOGENOM" id="CLU_227449_0_0_1"/>
<evidence type="ECO:0000256" key="13">
    <source>
        <dbReference type="ARBA" id="ARBA00023055"/>
    </source>
</evidence>
<evidence type="ECO:0000256" key="20">
    <source>
        <dbReference type="PROSITE-ProRule" id="PRU00076"/>
    </source>
</evidence>
<dbReference type="GO" id="GO:0005576">
    <property type="term" value="C:extracellular region"/>
    <property type="evidence" value="ECO:0007669"/>
    <property type="project" value="UniProtKB-SubCell"/>
</dbReference>
<keyword evidence="17" id="KW-0675">Receptor</keyword>
<dbReference type="InterPro" id="IPR001881">
    <property type="entry name" value="EGF-like_Ca-bd_dom"/>
</dbReference>
<evidence type="ECO:0000256" key="9">
    <source>
        <dbReference type="ARBA" id="ARBA00022692"/>
    </source>
</evidence>
<dbReference type="GO" id="GO:0006897">
    <property type="term" value="P:endocytosis"/>
    <property type="evidence" value="ECO:0007669"/>
    <property type="project" value="UniProtKB-KW"/>
</dbReference>
<dbReference type="InterPro" id="IPR032190">
    <property type="entry name" value="NPC1_N"/>
</dbReference>
<dbReference type="Pfam" id="PF12349">
    <property type="entry name" value="Sterol-sensing"/>
    <property type="match status" value="1"/>
</dbReference>
<keyword evidence="16" id="KW-1015">Disulfide bond</keyword>
<gene>
    <name evidence="21" type="ORF">CGI_10004512</name>
</gene>
<dbReference type="GO" id="GO:0005886">
    <property type="term" value="C:plasma membrane"/>
    <property type="evidence" value="ECO:0007669"/>
    <property type="project" value="TreeGrafter"/>
</dbReference>
<dbReference type="SUPFAM" id="SSF57184">
    <property type="entry name" value="Growth factor receptor domain"/>
    <property type="match status" value="8"/>
</dbReference>
<dbReference type="InterPro" id="IPR009030">
    <property type="entry name" value="Growth_fac_rcpt_cys_sf"/>
</dbReference>
<dbReference type="Pfam" id="PF01390">
    <property type="entry name" value="SEA"/>
    <property type="match status" value="1"/>
</dbReference>
<dbReference type="InterPro" id="IPR026823">
    <property type="entry name" value="cEGF"/>
</dbReference>